<dbReference type="Gene3D" id="3.90.70.80">
    <property type="match status" value="1"/>
</dbReference>
<proteinExistence type="predicted"/>
<keyword evidence="1" id="KW-0732">Signal</keyword>
<feature type="domain" description="OTU" evidence="2">
    <location>
        <begin position="79"/>
        <end position="267"/>
    </location>
</feature>
<reference evidence="3 4" key="1">
    <citation type="journal article" date="2021" name="Sci. Rep.">
        <title>The genome of the diatom Chaetoceros tenuissimus carries an ancient integrated fragment of an extant virus.</title>
        <authorList>
            <person name="Hongo Y."/>
            <person name="Kimura K."/>
            <person name="Takaki Y."/>
            <person name="Yoshida Y."/>
            <person name="Baba S."/>
            <person name="Kobayashi G."/>
            <person name="Nagasaki K."/>
            <person name="Hano T."/>
            <person name="Tomaru Y."/>
        </authorList>
    </citation>
    <scope>NUCLEOTIDE SEQUENCE [LARGE SCALE GENOMIC DNA]</scope>
    <source>
        <strain evidence="3 4">NIES-3715</strain>
    </source>
</reference>
<dbReference type="Proteomes" id="UP001054902">
    <property type="component" value="Unassembled WGS sequence"/>
</dbReference>
<dbReference type="Pfam" id="PF02338">
    <property type="entry name" value="OTU"/>
    <property type="match status" value="1"/>
</dbReference>
<dbReference type="SUPFAM" id="SSF54001">
    <property type="entry name" value="Cysteine proteinases"/>
    <property type="match status" value="1"/>
</dbReference>
<evidence type="ECO:0000259" key="2">
    <source>
        <dbReference type="PROSITE" id="PS50802"/>
    </source>
</evidence>
<gene>
    <name evidence="3" type="ORF">CTEN210_02616</name>
</gene>
<evidence type="ECO:0000313" key="3">
    <source>
        <dbReference type="EMBL" id="GFH46142.1"/>
    </source>
</evidence>
<dbReference type="PROSITE" id="PS50802">
    <property type="entry name" value="OTU"/>
    <property type="match status" value="1"/>
</dbReference>
<dbReference type="CDD" id="cd22744">
    <property type="entry name" value="OTU"/>
    <property type="match status" value="1"/>
</dbReference>
<dbReference type="InterPro" id="IPR003323">
    <property type="entry name" value="OTU_dom"/>
</dbReference>
<dbReference type="AlphaFoldDB" id="A0AAD3H0I0"/>
<dbReference type="EMBL" id="BLLK01000022">
    <property type="protein sequence ID" value="GFH46142.1"/>
    <property type="molecule type" value="Genomic_DNA"/>
</dbReference>
<comment type="caution">
    <text evidence="3">The sequence shown here is derived from an EMBL/GenBank/DDBJ whole genome shotgun (WGS) entry which is preliminary data.</text>
</comment>
<dbReference type="InterPro" id="IPR038765">
    <property type="entry name" value="Papain-like_cys_pep_sf"/>
</dbReference>
<accession>A0AAD3H0I0</accession>
<organism evidence="3 4">
    <name type="scientific">Chaetoceros tenuissimus</name>
    <dbReference type="NCBI Taxonomy" id="426638"/>
    <lineage>
        <taxon>Eukaryota</taxon>
        <taxon>Sar</taxon>
        <taxon>Stramenopiles</taxon>
        <taxon>Ochrophyta</taxon>
        <taxon>Bacillariophyta</taxon>
        <taxon>Coscinodiscophyceae</taxon>
        <taxon>Chaetocerotophycidae</taxon>
        <taxon>Chaetocerotales</taxon>
        <taxon>Chaetocerotaceae</taxon>
        <taxon>Chaetoceros</taxon>
    </lineage>
</organism>
<protein>
    <recommendedName>
        <fullName evidence="2">OTU domain-containing protein</fullName>
    </recommendedName>
</protein>
<keyword evidence="4" id="KW-1185">Reference proteome</keyword>
<feature type="chain" id="PRO_5041966887" description="OTU domain-containing protein" evidence="1">
    <location>
        <begin position="28"/>
        <end position="271"/>
    </location>
</feature>
<evidence type="ECO:0000256" key="1">
    <source>
        <dbReference type="SAM" id="SignalP"/>
    </source>
</evidence>
<name>A0AAD3H0I0_9STRA</name>
<sequence length="271" mass="29650">MTQYACSRIHLLAVASFIFMSLPGPDAFVHSFSTIIPPFRRFQFAPNSVATKPHTFICKNIAANTTDSNSNPIEEVREFSMRNVPGEGDCMFQSIALATSTSLGLGGNNALLRAVAMEIREVVAQIFAANGTLHIAGKRIVRTKDLLNSAAKSENVEATEYLEMLRNGKLQGGGPELTCLSNILRRPISIYELKWNEAYDFENATMPDVCEIQCVGSFGDVFIDPIADIPNHVLLSDVQQGAYSWHIHILVVDAGGGEKHACTLLPKTCYV</sequence>
<feature type="signal peptide" evidence="1">
    <location>
        <begin position="1"/>
        <end position="27"/>
    </location>
</feature>
<evidence type="ECO:0000313" key="4">
    <source>
        <dbReference type="Proteomes" id="UP001054902"/>
    </source>
</evidence>